<organism evidence="2">
    <name type="scientific">anaerobic digester metagenome</name>
    <dbReference type="NCBI Taxonomy" id="1263854"/>
    <lineage>
        <taxon>unclassified sequences</taxon>
        <taxon>metagenomes</taxon>
        <taxon>ecological metagenomes</taxon>
    </lineage>
</organism>
<accession>A0A485LZD1</accession>
<dbReference type="EMBL" id="CAADRM010000013">
    <property type="protein sequence ID" value="VFU11546.1"/>
    <property type="molecule type" value="Genomic_DNA"/>
</dbReference>
<dbReference type="PANTHER" id="PTHR34322:SF2">
    <property type="entry name" value="TRANSPOSASE IS200-LIKE DOMAIN-CONTAINING PROTEIN"/>
    <property type="match status" value="1"/>
</dbReference>
<dbReference type="AlphaFoldDB" id="A0A485LZD1"/>
<dbReference type="SUPFAM" id="SSF143422">
    <property type="entry name" value="Transposase IS200-like"/>
    <property type="match status" value="1"/>
</dbReference>
<dbReference type="GO" id="GO:0004803">
    <property type="term" value="F:transposase activity"/>
    <property type="evidence" value="ECO:0007669"/>
    <property type="project" value="InterPro"/>
</dbReference>
<dbReference type="PANTHER" id="PTHR34322">
    <property type="entry name" value="TRANSPOSASE, Y1_TNP DOMAIN-CONTAINING"/>
    <property type="match status" value="1"/>
</dbReference>
<dbReference type="NCBIfam" id="NF047646">
    <property type="entry name" value="REP_Tyr_transpos"/>
    <property type="match status" value="1"/>
</dbReference>
<dbReference type="InterPro" id="IPR002686">
    <property type="entry name" value="Transposase_17"/>
</dbReference>
<dbReference type="GO" id="GO:0006313">
    <property type="term" value="P:DNA transposition"/>
    <property type="evidence" value="ECO:0007669"/>
    <property type="project" value="InterPro"/>
</dbReference>
<dbReference type="InterPro" id="IPR010921">
    <property type="entry name" value="Trp_repressor/repl_initiator"/>
</dbReference>
<reference evidence="2" key="1">
    <citation type="submission" date="2019-03" db="EMBL/GenBank/DDBJ databases">
        <authorList>
            <person name="Hao L."/>
        </authorList>
    </citation>
    <scope>NUCLEOTIDE SEQUENCE</scope>
</reference>
<dbReference type="InterPro" id="IPR036515">
    <property type="entry name" value="Transposase_17_sf"/>
</dbReference>
<dbReference type="SUPFAM" id="SSF48295">
    <property type="entry name" value="TrpR-like"/>
    <property type="match status" value="1"/>
</dbReference>
<dbReference type="Pfam" id="PF01797">
    <property type="entry name" value="Y1_Tnp"/>
    <property type="match status" value="1"/>
</dbReference>
<proteinExistence type="predicted"/>
<evidence type="ECO:0000259" key="1">
    <source>
        <dbReference type="SMART" id="SM01321"/>
    </source>
</evidence>
<dbReference type="SMART" id="SM01321">
    <property type="entry name" value="Y1_Tnp"/>
    <property type="match status" value="1"/>
</dbReference>
<dbReference type="Gene3D" id="3.30.70.1290">
    <property type="entry name" value="Transposase IS200-like"/>
    <property type="match status" value="1"/>
</dbReference>
<dbReference type="GO" id="GO:0043565">
    <property type="term" value="F:sequence-specific DNA binding"/>
    <property type="evidence" value="ECO:0007669"/>
    <property type="project" value="InterPro"/>
</dbReference>
<feature type="domain" description="Transposase IS200-like" evidence="1">
    <location>
        <begin position="9"/>
        <end position="123"/>
    </location>
</feature>
<sequence>MARPLRVSYPGAFYHITARGNERKKIFSSNRDRLRFLSYLESAHMRYGALFHGYCLMENHYHLLLETPRENLSQIMHHINGAYTTYYNVKTSRSGHLFQGRYRSILVEKDAYCLELSRYIHLNPVRAGMVKNVEDYPWSSYLSYIGKSEARQWMETGFVLASFGEDESTARERYREFVKEGEKKNVGNPLEQVHASTILGRESFCAFVQKKIEENMREADTRNVPALKAFETRPSLDKIAQIVADVCRDHPRQIKKMSLWISQDIGGYSLSEIGQRYGMRENAVSQSNRRYQREIGGDGEIQKLVREVRRKLEMSYVET</sequence>
<evidence type="ECO:0000313" key="2">
    <source>
        <dbReference type="EMBL" id="VFU11546.1"/>
    </source>
</evidence>
<gene>
    <name evidence="2" type="ORF">SCFA_110009</name>
</gene>
<name>A0A485LZD1_9ZZZZ</name>
<protein>
    <submittedName>
        <fullName evidence="2">Transposase</fullName>
    </submittedName>
</protein>